<keyword evidence="11" id="KW-1185">Reference proteome</keyword>
<organism evidence="10 11">
    <name type="scientific">Dinghuibacter silviterrae</name>
    <dbReference type="NCBI Taxonomy" id="1539049"/>
    <lineage>
        <taxon>Bacteria</taxon>
        <taxon>Pseudomonadati</taxon>
        <taxon>Bacteroidota</taxon>
        <taxon>Chitinophagia</taxon>
        <taxon>Chitinophagales</taxon>
        <taxon>Chitinophagaceae</taxon>
        <taxon>Dinghuibacter</taxon>
    </lineage>
</organism>
<dbReference type="PROSITE" id="PS50110">
    <property type="entry name" value="RESPONSE_REGULATORY"/>
    <property type="match status" value="1"/>
</dbReference>
<keyword evidence="6" id="KW-0804">Transcription</keyword>
<evidence type="ECO:0000256" key="1">
    <source>
        <dbReference type="ARBA" id="ARBA00022553"/>
    </source>
</evidence>
<dbReference type="RefSeq" id="WP_133994375.1">
    <property type="nucleotide sequence ID" value="NZ_SODV01000001.1"/>
</dbReference>
<dbReference type="InterPro" id="IPR058031">
    <property type="entry name" value="AAA_lid_NorR"/>
</dbReference>
<dbReference type="SMART" id="SM00448">
    <property type="entry name" value="REC"/>
    <property type="match status" value="1"/>
</dbReference>
<dbReference type="InterPro" id="IPR027417">
    <property type="entry name" value="P-loop_NTPase"/>
</dbReference>
<feature type="modified residue" description="4-aspartylphosphate" evidence="7">
    <location>
        <position position="52"/>
    </location>
</feature>
<dbReference type="Proteomes" id="UP000294498">
    <property type="component" value="Unassembled WGS sequence"/>
</dbReference>
<dbReference type="InterPro" id="IPR003593">
    <property type="entry name" value="AAA+_ATPase"/>
</dbReference>
<dbReference type="CDD" id="cd00009">
    <property type="entry name" value="AAA"/>
    <property type="match status" value="1"/>
</dbReference>
<dbReference type="InterPro" id="IPR025943">
    <property type="entry name" value="Sigma_54_int_dom_ATP-bd_2"/>
</dbReference>
<sequence length="386" mass="42956">MSSILIIDDEKAIRKTLSEILSYEGYKIEDAENGEEGLKKFNEKTYDCVLCDIKMPKVDGLEFLEKAKAANPDVPVIMISGHGTIETAVEAVKKGAFDYVSKPPDLNRLLITIRNAMDRQTLVTETKALKRKVKRTQEMIGTSEGIVRIKETIEKVAPTDARVLITGENGVGKELVARWIHEKSNRAEGPLVEVNCAAIPSELIESELFGHEKGSFTSAIKQRIGKFEQANGGTLFLDEIGDMSLSAQAKVLRALQEGKITRVGADKDISVDVRVIAATNKDLMQEVDAKTFRLDLYHRLSVILIHVASLNDRKEDVPELVDFFLQEIAGEYNQPKKAIDTKAVEALKGYNWTGNIRELRNVVERLVILSGKIIQVEDVHNYVLPG</sequence>
<keyword evidence="4" id="KW-0902">Two-component regulatory system</keyword>
<dbReference type="AlphaFoldDB" id="A0A4R8DW67"/>
<evidence type="ECO:0000256" key="6">
    <source>
        <dbReference type="ARBA" id="ARBA00023163"/>
    </source>
</evidence>
<feature type="domain" description="Sigma-54 factor interaction" evidence="8">
    <location>
        <begin position="139"/>
        <end position="368"/>
    </location>
</feature>
<proteinExistence type="predicted"/>
<dbReference type="PANTHER" id="PTHR32071:SF17">
    <property type="entry name" value="TRANSCRIPTIONAL REGULATOR (NTRC FAMILY)"/>
    <property type="match status" value="1"/>
</dbReference>
<gene>
    <name evidence="10" type="ORF">EDB95_2777</name>
</gene>
<dbReference type="Gene3D" id="1.10.8.60">
    <property type="match status" value="1"/>
</dbReference>
<keyword evidence="5" id="KW-0805">Transcription regulation</keyword>
<evidence type="ECO:0000256" key="2">
    <source>
        <dbReference type="ARBA" id="ARBA00022741"/>
    </source>
</evidence>
<dbReference type="SMART" id="SM00382">
    <property type="entry name" value="AAA"/>
    <property type="match status" value="1"/>
</dbReference>
<dbReference type="SUPFAM" id="SSF52172">
    <property type="entry name" value="CheY-like"/>
    <property type="match status" value="1"/>
</dbReference>
<evidence type="ECO:0000313" key="10">
    <source>
        <dbReference type="EMBL" id="TDX01735.1"/>
    </source>
</evidence>
<evidence type="ECO:0000256" key="5">
    <source>
        <dbReference type="ARBA" id="ARBA00023015"/>
    </source>
</evidence>
<dbReference type="Gene3D" id="3.40.50.2300">
    <property type="match status" value="1"/>
</dbReference>
<protein>
    <submittedName>
        <fullName evidence="10">DNA-binding NtrC family response regulator</fullName>
    </submittedName>
</protein>
<dbReference type="EMBL" id="SODV01000001">
    <property type="protein sequence ID" value="TDX01735.1"/>
    <property type="molecule type" value="Genomic_DNA"/>
</dbReference>
<dbReference type="GO" id="GO:0000160">
    <property type="term" value="P:phosphorelay signal transduction system"/>
    <property type="evidence" value="ECO:0007669"/>
    <property type="project" value="UniProtKB-KW"/>
</dbReference>
<dbReference type="GO" id="GO:0006355">
    <property type="term" value="P:regulation of DNA-templated transcription"/>
    <property type="evidence" value="ECO:0007669"/>
    <property type="project" value="InterPro"/>
</dbReference>
<evidence type="ECO:0000256" key="7">
    <source>
        <dbReference type="PROSITE-ProRule" id="PRU00169"/>
    </source>
</evidence>
<dbReference type="PANTHER" id="PTHR32071">
    <property type="entry name" value="TRANSCRIPTIONAL REGULATORY PROTEIN"/>
    <property type="match status" value="1"/>
</dbReference>
<dbReference type="Pfam" id="PF00072">
    <property type="entry name" value="Response_reg"/>
    <property type="match status" value="1"/>
</dbReference>
<dbReference type="GO" id="GO:0005524">
    <property type="term" value="F:ATP binding"/>
    <property type="evidence" value="ECO:0007669"/>
    <property type="project" value="UniProtKB-KW"/>
</dbReference>
<reference evidence="10 11" key="1">
    <citation type="submission" date="2019-03" db="EMBL/GenBank/DDBJ databases">
        <title>Genomic Encyclopedia of Type Strains, Phase IV (KMG-IV): sequencing the most valuable type-strain genomes for metagenomic binning, comparative biology and taxonomic classification.</title>
        <authorList>
            <person name="Goeker M."/>
        </authorList>
    </citation>
    <scope>NUCLEOTIDE SEQUENCE [LARGE SCALE GENOMIC DNA]</scope>
    <source>
        <strain evidence="10 11">DSM 100059</strain>
    </source>
</reference>
<keyword evidence="1 7" id="KW-0597">Phosphoprotein</keyword>
<keyword evidence="10" id="KW-0238">DNA-binding</keyword>
<accession>A0A4R8DW67</accession>
<dbReference type="Pfam" id="PF25601">
    <property type="entry name" value="AAA_lid_14"/>
    <property type="match status" value="1"/>
</dbReference>
<evidence type="ECO:0000256" key="4">
    <source>
        <dbReference type="ARBA" id="ARBA00023012"/>
    </source>
</evidence>
<dbReference type="InterPro" id="IPR011006">
    <property type="entry name" value="CheY-like_superfamily"/>
</dbReference>
<comment type="caution">
    <text evidence="10">The sequence shown here is derived from an EMBL/GenBank/DDBJ whole genome shotgun (WGS) entry which is preliminary data.</text>
</comment>
<dbReference type="PROSITE" id="PS50045">
    <property type="entry name" value="SIGMA54_INTERACT_4"/>
    <property type="match status" value="1"/>
</dbReference>
<dbReference type="PROSITE" id="PS00676">
    <property type="entry name" value="SIGMA54_INTERACT_2"/>
    <property type="match status" value="1"/>
</dbReference>
<dbReference type="Gene3D" id="3.40.50.300">
    <property type="entry name" value="P-loop containing nucleotide triphosphate hydrolases"/>
    <property type="match status" value="1"/>
</dbReference>
<dbReference type="SUPFAM" id="SSF52540">
    <property type="entry name" value="P-loop containing nucleoside triphosphate hydrolases"/>
    <property type="match status" value="1"/>
</dbReference>
<dbReference type="InterPro" id="IPR002078">
    <property type="entry name" value="Sigma_54_int"/>
</dbReference>
<dbReference type="Pfam" id="PF00158">
    <property type="entry name" value="Sigma54_activat"/>
    <property type="match status" value="1"/>
</dbReference>
<keyword evidence="3" id="KW-0067">ATP-binding</keyword>
<dbReference type="OrthoDB" id="9767106at2"/>
<keyword evidence="2" id="KW-0547">Nucleotide-binding</keyword>
<dbReference type="GO" id="GO:0003677">
    <property type="term" value="F:DNA binding"/>
    <property type="evidence" value="ECO:0007669"/>
    <property type="project" value="UniProtKB-KW"/>
</dbReference>
<name>A0A4R8DW67_9BACT</name>
<dbReference type="CDD" id="cd17550">
    <property type="entry name" value="REC_NtrX-like"/>
    <property type="match status" value="1"/>
</dbReference>
<evidence type="ECO:0000259" key="9">
    <source>
        <dbReference type="PROSITE" id="PS50110"/>
    </source>
</evidence>
<evidence type="ECO:0000259" key="8">
    <source>
        <dbReference type="PROSITE" id="PS50045"/>
    </source>
</evidence>
<dbReference type="InterPro" id="IPR001789">
    <property type="entry name" value="Sig_transdc_resp-reg_receiver"/>
</dbReference>
<evidence type="ECO:0000256" key="3">
    <source>
        <dbReference type="ARBA" id="ARBA00022840"/>
    </source>
</evidence>
<feature type="domain" description="Response regulatory" evidence="9">
    <location>
        <begin position="3"/>
        <end position="117"/>
    </location>
</feature>
<evidence type="ECO:0000313" key="11">
    <source>
        <dbReference type="Proteomes" id="UP000294498"/>
    </source>
</evidence>
<dbReference type="FunFam" id="3.40.50.300:FF:000006">
    <property type="entry name" value="DNA-binding transcriptional regulator NtrC"/>
    <property type="match status" value="1"/>
</dbReference>
<dbReference type="FunFam" id="3.40.50.2300:FF:000018">
    <property type="entry name" value="DNA-binding transcriptional regulator NtrC"/>
    <property type="match status" value="1"/>
</dbReference>